<comment type="caution">
    <text evidence="1">The sequence shown here is derived from an EMBL/GenBank/DDBJ whole genome shotgun (WGS) entry which is preliminary data.</text>
</comment>
<dbReference type="EMBL" id="MGIO01000001">
    <property type="protein sequence ID" value="OGM90436.1"/>
    <property type="molecule type" value="Genomic_DNA"/>
</dbReference>
<sequence>MTIQTFTKPKIILEGGKPSEVILKWKDFQELLEKIEDIYDLSEIKKINKKKTIFKNFTP</sequence>
<gene>
    <name evidence="1" type="ORF">A3J77_00335</name>
</gene>
<protein>
    <recommendedName>
        <fullName evidence="3">Antitoxin</fullName>
    </recommendedName>
</protein>
<reference evidence="1 2" key="1">
    <citation type="journal article" date="2016" name="Nat. Commun.">
        <title>Thousands of microbial genomes shed light on interconnected biogeochemical processes in an aquifer system.</title>
        <authorList>
            <person name="Anantharaman K."/>
            <person name="Brown C.T."/>
            <person name="Hug L.A."/>
            <person name="Sharon I."/>
            <person name="Castelle C.J."/>
            <person name="Probst A.J."/>
            <person name="Thomas B.C."/>
            <person name="Singh A."/>
            <person name="Wilkins M.J."/>
            <person name="Karaoz U."/>
            <person name="Brodie E.L."/>
            <person name="Williams K.H."/>
            <person name="Hubbard S.S."/>
            <person name="Banfield J.F."/>
        </authorList>
    </citation>
    <scope>NUCLEOTIDE SEQUENCE [LARGE SCALE GENOMIC DNA]</scope>
</reference>
<evidence type="ECO:0000313" key="1">
    <source>
        <dbReference type="EMBL" id="OGM90436.1"/>
    </source>
</evidence>
<evidence type="ECO:0008006" key="3">
    <source>
        <dbReference type="Google" id="ProtNLM"/>
    </source>
</evidence>
<organism evidence="1 2">
    <name type="scientific">Candidatus Wolfebacteria bacterium RBG_13_41_7</name>
    <dbReference type="NCBI Taxonomy" id="1802554"/>
    <lineage>
        <taxon>Bacteria</taxon>
        <taxon>Candidatus Wolfeibacteriota</taxon>
    </lineage>
</organism>
<name>A0A1F8DPV1_9BACT</name>
<evidence type="ECO:0000313" key="2">
    <source>
        <dbReference type="Proteomes" id="UP000182002"/>
    </source>
</evidence>
<dbReference type="Proteomes" id="UP000182002">
    <property type="component" value="Unassembled WGS sequence"/>
</dbReference>
<accession>A0A1F8DPV1</accession>
<dbReference type="AlphaFoldDB" id="A0A1F8DPV1"/>
<proteinExistence type="predicted"/>